<dbReference type="Pfam" id="PF16159">
    <property type="entry name" value="FOXP-CC"/>
    <property type="match status" value="1"/>
</dbReference>
<dbReference type="OrthoDB" id="5830876at2759"/>
<feature type="compositionally biased region" description="Polar residues" evidence="11">
    <location>
        <begin position="300"/>
        <end position="324"/>
    </location>
</feature>
<dbReference type="InterPro" id="IPR001766">
    <property type="entry name" value="Fork_head_dom"/>
</dbReference>
<keyword evidence="7 10" id="KW-0238">DNA-binding</keyword>
<dbReference type="PROSITE" id="PS00658">
    <property type="entry name" value="FORK_HEAD_2"/>
    <property type="match status" value="1"/>
</dbReference>
<feature type="compositionally biased region" description="Polar residues" evidence="11">
    <location>
        <begin position="94"/>
        <end position="112"/>
    </location>
</feature>
<accession>A0A7J7JWC4</accession>
<dbReference type="GO" id="GO:0000981">
    <property type="term" value="F:DNA-binding transcription factor activity, RNA polymerase II-specific"/>
    <property type="evidence" value="ECO:0007669"/>
    <property type="project" value="TreeGrafter"/>
</dbReference>
<gene>
    <name evidence="13" type="ORF">EB796_011669</name>
</gene>
<keyword evidence="8" id="KW-0804">Transcription</keyword>
<feature type="DNA-binding region" description="Fork-head" evidence="10">
    <location>
        <begin position="429"/>
        <end position="502"/>
    </location>
</feature>
<evidence type="ECO:0000313" key="13">
    <source>
        <dbReference type="EMBL" id="KAF6030014.1"/>
    </source>
</evidence>
<feature type="compositionally biased region" description="Polar residues" evidence="11">
    <location>
        <begin position="669"/>
        <end position="684"/>
    </location>
</feature>
<organism evidence="13 14">
    <name type="scientific">Bugula neritina</name>
    <name type="common">Brown bryozoan</name>
    <name type="synonym">Sertularia neritina</name>
    <dbReference type="NCBI Taxonomy" id="10212"/>
    <lineage>
        <taxon>Eukaryota</taxon>
        <taxon>Metazoa</taxon>
        <taxon>Spiralia</taxon>
        <taxon>Lophotrochozoa</taxon>
        <taxon>Bryozoa</taxon>
        <taxon>Gymnolaemata</taxon>
        <taxon>Cheilostomatida</taxon>
        <taxon>Flustrina</taxon>
        <taxon>Buguloidea</taxon>
        <taxon>Bugulidae</taxon>
        <taxon>Bugula</taxon>
    </lineage>
</organism>
<dbReference type="InterPro" id="IPR030456">
    <property type="entry name" value="TF_fork_head_CS_2"/>
</dbReference>
<dbReference type="PROSITE" id="PS50039">
    <property type="entry name" value="FORK_HEAD_3"/>
    <property type="match status" value="1"/>
</dbReference>
<evidence type="ECO:0000256" key="3">
    <source>
        <dbReference type="ARBA" id="ARBA00022723"/>
    </source>
</evidence>
<dbReference type="Pfam" id="PF00250">
    <property type="entry name" value="Forkhead"/>
    <property type="match status" value="1"/>
</dbReference>
<dbReference type="InterPro" id="IPR036390">
    <property type="entry name" value="WH_DNA-bd_sf"/>
</dbReference>
<dbReference type="GO" id="GO:0005634">
    <property type="term" value="C:nucleus"/>
    <property type="evidence" value="ECO:0007669"/>
    <property type="project" value="UniProtKB-SubCell"/>
</dbReference>
<evidence type="ECO:0000256" key="10">
    <source>
        <dbReference type="PROSITE-ProRule" id="PRU00089"/>
    </source>
</evidence>
<dbReference type="SMART" id="SM00339">
    <property type="entry name" value="FH"/>
    <property type="match status" value="1"/>
</dbReference>
<feature type="region of interest" description="Disordered" evidence="11">
    <location>
        <begin position="581"/>
        <end position="617"/>
    </location>
</feature>
<evidence type="ECO:0000256" key="1">
    <source>
        <dbReference type="ARBA" id="ARBA00004123"/>
    </source>
</evidence>
<feature type="compositionally biased region" description="Basic and acidic residues" evidence="11">
    <location>
        <begin position="1"/>
        <end position="22"/>
    </location>
</feature>
<comment type="caution">
    <text evidence="13">The sequence shown here is derived from an EMBL/GenBank/DDBJ whole genome shotgun (WGS) entry which is preliminary data.</text>
</comment>
<evidence type="ECO:0000256" key="11">
    <source>
        <dbReference type="SAM" id="MobiDB-lite"/>
    </source>
</evidence>
<evidence type="ECO:0000256" key="7">
    <source>
        <dbReference type="ARBA" id="ARBA00023125"/>
    </source>
</evidence>
<keyword evidence="9 10" id="KW-0539">Nucleus</keyword>
<dbReference type="SUPFAM" id="SSF46785">
    <property type="entry name" value="Winged helix' DNA-binding domain"/>
    <property type="match status" value="1"/>
</dbReference>
<keyword evidence="4" id="KW-0863">Zinc-finger</keyword>
<evidence type="ECO:0000313" key="14">
    <source>
        <dbReference type="Proteomes" id="UP000593567"/>
    </source>
</evidence>
<protein>
    <submittedName>
        <fullName evidence="13">FOXP1</fullName>
    </submittedName>
</protein>
<keyword evidence="6" id="KW-0805">Transcription regulation</keyword>
<name>A0A7J7JWC4_BUGNE</name>
<dbReference type="InterPro" id="IPR050998">
    <property type="entry name" value="FOXP"/>
</dbReference>
<evidence type="ECO:0000256" key="4">
    <source>
        <dbReference type="ARBA" id="ARBA00022771"/>
    </source>
</evidence>
<dbReference type="Gene3D" id="1.10.10.10">
    <property type="entry name" value="Winged helix-like DNA-binding domain superfamily/Winged helix DNA-binding domain"/>
    <property type="match status" value="1"/>
</dbReference>
<evidence type="ECO:0000256" key="6">
    <source>
        <dbReference type="ARBA" id="ARBA00023015"/>
    </source>
</evidence>
<keyword evidence="5" id="KW-0862">Zinc</keyword>
<dbReference type="GO" id="GO:0000978">
    <property type="term" value="F:RNA polymerase II cis-regulatory region sequence-specific DNA binding"/>
    <property type="evidence" value="ECO:0007669"/>
    <property type="project" value="TreeGrafter"/>
</dbReference>
<feature type="compositionally biased region" description="Basic and acidic residues" evidence="11">
    <location>
        <begin position="707"/>
        <end position="729"/>
    </location>
</feature>
<dbReference type="InterPro" id="IPR032354">
    <property type="entry name" value="FOXP-CC"/>
</dbReference>
<dbReference type="InterPro" id="IPR036388">
    <property type="entry name" value="WH-like_DNA-bd_sf"/>
</dbReference>
<evidence type="ECO:0000259" key="12">
    <source>
        <dbReference type="PROSITE" id="PS50039"/>
    </source>
</evidence>
<feature type="region of interest" description="Disordered" evidence="11">
    <location>
        <begin position="632"/>
        <end position="729"/>
    </location>
</feature>
<keyword evidence="14" id="KW-1185">Reference proteome</keyword>
<sequence length="729" mass="79866">MIFHELSVEKKSSSGSGDERRQSGGGGTSSTNSSDISNMKTEPSVPTTPTATSALMTGNPFHPALMTPQFQALMQQQGLLQQQQLIQQASSQQPVTTNSKPKSSNLSQSAPTAASLPSLMQQQFLLQQMQRGYLLSQSMPAAAPGIAAAAYLSGMQGFGGNTGPPDMTELWKQLASATNSNQTNGIDDNHKLNGAFGSLAGLYGLDAAAAYSVMPGLMGLGGKFDELFSNHPLYGHNMCKWPSCDQPCEDFSSFIKHLTSEHQLDERNTAQVRVQMQVVGQLESNLQKEKERLHAMMNHLNMNPPEQNTSQSNMESSKLSSNHNQESHSKNNRSSSLCHQPPTPSVITSTRPYSASSISASMPTTLAAPAPRSPKSSPPQQNLHSSSQSNSSPTHSSVNKRRVSEGGKMSVSSSEIQKNRTFYKNADVRPPFTYASLIRQAINESTHKQLTLNEVYQWFQENFSYFRRNEATWKNAVRHNLSLHKCFARVENVKGAVWTVDEMEFHKRRPQKSLNPATVNAIKSRAGSSSNIANNNNNYASLTDVHSMRPVLDPQLSVVSNPDMSMDLDDDQAQDLSMTSLRTSQSELDLRDLRTSQSSDAVSELSSPAPPLASQFGAPENSIAQEEAGDIKLDPHGSASNNNLLTRPPGDFVSSAREGHTREDGLESTDYTSSRQSCDDTNMEASVWVDRKSRDVWNSSPQPSPSSDHENHVWREHMKNHVEISQEAD</sequence>
<feature type="compositionally biased region" description="Low complexity" evidence="11">
    <location>
        <begin position="41"/>
        <end position="54"/>
    </location>
</feature>
<evidence type="ECO:0000256" key="2">
    <source>
        <dbReference type="ARBA" id="ARBA00022491"/>
    </source>
</evidence>
<dbReference type="PRINTS" id="PR00053">
    <property type="entry name" value="FORKHEAD"/>
</dbReference>
<evidence type="ECO:0000256" key="5">
    <source>
        <dbReference type="ARBA" id="ARBA00022833"/>
    </source>
</evidence>
<feature type="region of interest" description="Disordered" evidence="11">
    <location>
        <begin position="300"/>
        <end position="416"/>
    </location>
</feature>
<evidence type="ECO:0000256" key="8">
    <source>
        <dbReference type="ARBA" id="ARBA00023163"/>
    </source>
</evidence>
<feature type="compositionally biased region" description="Polar residues" evidence="11">
    <location>
        <begin position="345"/>
        <end position="364"/>
    </location>
</feature>
<keyword evidence="2" id="KW-0678">Repressor</keyword>
<dbReference type="GO" id="GO:0008270">
    <property type="term" value="F:zinc ion binding"/>
    <property type="evidence" value="ECO:0007669"/>
    <property type="project" value="UniProtKB-KW"/>
</dbReference>
<dbReference type="Proteomes" id="UP000593567">
    <property type="component" value="Unassembled WGS sequence"/>
</dbReference>
<keyword evidence="3" id="KW-0479">Metal-binding</keyword>
<dbReference type="AlphaFoldDB" id="A0A7J7JWC4"/>
<feature type="region of interest" description="Disordered" evidence="11">
    <location>
        <begin position="1"/>
        <end position="62"/>
    </location>
</feature>
<dbReference type="PANTHER" id="PTHR45796:SF4">
    <property type="entry name" value="FORKHEAD BOX P, ISOFORM C"/>
    <property type="match status" value="1"/>
</dbReference>
<feature type="region of interest" description="Disordered" evidence="11">
    <location>
        <begin position="90"/>
        <end position="113"/>
    </location>
</feature>
<proteinExistence type="predicted"/>
<feature type="compositionally biased region" description="Low complexity" evidence="11">
    <location>
        <begin position="367"/>
        <end position="397"/>
    </location>
</feature>
<dbReference type="EMBL" id="VXIV02001763">
    <property type="protein sequence ID" value="KAF6030014.1"/>
    <property type="molecule type" value="Genomic_DNA"/>
</dbReference>
<dbReference type="FunFam" id="1.10.10.10:FF:000010">
    <property type="entry name" value="Forkhead box P2 isoform B"/>
    <property type="match status" value="1"/>
</dbReference>
<reference evidence="13" key="1">
    <citation type="submission" date="2020-06" db="EMBL/GenBank/DDBJ databases">
        <title>Draft genome of Bugula neritina, a colonial animal packing powerful symbionts and potential medicines.</title>
        <authorList>
            <person name="Rayko M."/>
        </authorList>
    </citation>
    <scope>NUCLEOTIDE SEQUENCE [LARGE SCALE GENOMIC DNA]</scope>
    <source>
        <strain evidence="13">Kwan_BN1</strain>
    </source>
</reference>
<dbReference type="PANTHER" id="PTHR45796">
    <property type="entry name" value="FORKHEAD BOX P, ISOFORM C"/>
    <property type="match status" value="1"/>
</dbReference>
<evidence type="ECO:0000256" key="9">
    <source>
        <dbReference type="ARBA" id="ARBA00023242"/>
    </source>
</evidence>
<dbReference type="Gene3D" id="1.20.5.340">
    <property type="match status" value="1"/>
</dbReference>
<comment type="subcellular location">
    <subcellularLocation>
        <location evidence="1 10">Nucleus</location>
    </subcellularLocation>
</comment>
<feature type="domain" description="Fork-head" evidence="12">
    <location>
        <begin position="429"/>
        <end position="502"/>
    </location>
</feature>